<accession>A0ABP5B629</accession>
<dbReference type="Gene3D" id="3.30.300.160">
    <property type="entry name" value="Type II secretion system, protein E, N-terminal domain"/>
    <property type="match status" value="1"/>
</dbReference>
<comment type="caution">
    <text evidence="5">The sequence shown here is derived from an EMBL/GenBank/DDBJ whole genome shotgun (WGS) entry which is preliminary data.</text>
</comment>
<dbReference type="Gene3D" id="3.40.50.300">
    <property type="entry name" value="P-loop containing nucleotide triphosphate hydrolases"/>
    <property type="match status" value="1"/>
</dbReference>
<evidence type="ECO:0000256" key="2">
    <source>
        <dbReference type="ARBA" id="ARBA00022741"/>
    </source>
</evidence>
<evidence type="ECO:0000259" key="4">
    <source>
        <dbReference type="PROSITE" id="PS00662"/>
    </source>
</evidence>
<feature type="domain" description="Bacterial type II secretion system protein E" evidence="4">
    <location>
        <begin position="374"/>
        <end position="388"/>
    </location>
</feature>
<keyword evidence="6" id="KW-1185">Reference proteome</keyword>
<dbReference type="Gene3D" id="3.30.450.90">
    <property type="match status" value="1"/>
</dbReference>
<name>A0ABP5B629_9MICO</name>
<evidence type="ECO:0000313" key="6">
    <source>
        <dbReference type="Proteomes" id="UP001501343"/>
    </source>
</evidence>
<dbReference type="PANTHER" id="PTHR30258">
    <property type="entry name" value="TYPE II SECRETION SYSTEM PROTEIN GSPE-RELATED"/>
    <property type="match status" value="1"/>
</dbReference>
<proteinExistence type="inferred from homology"/>
<gene>
    <name evidence="5" type="ORF">GCM10009775_26330</name>
</gene>
<comment type="similarity">
    <text evidence="1">Belongs to the GSP E family.</text>
</comment>
<reference evidence="6" key="1">
    <citation type="journal article" date="2019" name="Int. J. Syst. Evol. Microbiol.">
        <title>The Global Catalogue of Microorganisms (GCM) 10K type strain sequencing project: providing services to taxonomists for standard genome sequencing and annotation.</title>
        <authorList>
            <consortium name="The Broad Institute Genomics Platform"/>
            <consortium name="The Broad Institute Genome Sequencing Center for Infectious Disease"/>
            <person name="Wu L."/>
            <person name="Ma J."/>
        </authorList>
    </citation>
    <scope>NUCLEOTIDE SEQUENCE [LARGE SCALE GENOMIC DNA]</scope>
    <source>
        <strain evidence="6">JCM 14900</strain>
    </source>
</reference>
<dbReference type="PROSITE" id="PS00662">
    <property type="entry name" value="T2SP_E"/>
    <property type="match status" value="1"/>
</dbReference>
<sequence>MRGIAQTLVLTGAVRAQEMSVALAQMGDGDELMRYLVDNRVVTDAQVAEAVALHTGHRYVDIANTELDPEVVALVSGAVCRRHGVIPLDLSRGRLLVAMLDPTDIIAIDNISSLTDLQVDPVVVAADALGQAFERYLRSDEELSDLSATLEESASSQAVSFTEALDDADADAPVVRFVNLLITQAINDRASDIHIEPGEHQLTVRFRIDGVLHEMQRTDRTIQDGVISRLKIMSSIDIAERRRPQDGRLSVVHEGRQVDLRVATLPTVWGEKIVMRILDNSGQTMTMADLRFSAINSERFTSAITRPHGMILVTGPTGSGKSTTLYTALRAVANPRINVITVEDPVEYRIPGISQVQVNNKAGLTFSSALRSILRSDPDVVLVGEIRDEETAVISIEAALTGHLVLSTLHTNDAPSALTRLTEIGAEPFLVATALSAVVAQRLARRLCTKCRQPVVEPSDVLTSLGFPHDPQDLPQLYRAVGCPACSGTGYRGRVALHEVMTVTEELEQHVVLRATGTELRQIALAQGMVPLREDGWAKVAGGLTTIEEVLRVSV</sequence>
<keyword evidence="2" id="KW-0547">Nucleotide-binding</keyword>
<dbReference type="Pfam" id="PF00437">
    <property type="entry name" value="T2SSE"/>
    <property type="match status" value="1"/>
</dbReference>
<dbReference type="SUPFAM" id="SSF160246">
    <property type="entry name" value="EspE N-terminal domain-like"/>
    <property type="match status" value="1"/>
</dbReference>
<dbReference type="InterPro" id="IPR007831">
    <property type="entry name" value="T2SS_GspE_N"/>
</dbReference>
<dbReference type="InterPro" id="IPR037257">
    <property type="entry name" value="T2SS_E_N_sf"/>
</dbReference>
<dbReference type="RefSeq" id="WP_248147629.1">
    <property type="nucleotide sequence ID" value="NZ_BAAAOF010000005.1"/>
</dbReference>
<organism evidence="5 6">
    <name type="scientific">Microbacterium aoyamense</name>
    <dbReference type="NCBI Taxonomy" id="344166"/>
    <lineage>
        <taxon>Bacteria</taxon>
        <taxon>Bacillati</taxon>
        <taxon>Actinomycetota</taxon>
        <taxon>Actinomycetes</taxon>
        <taxon>Micrococcales</taxon>
        <taxon>Microbacteriaceae</taxon>
        <taxon>Microbacterium</taxon>
    </lineage>
</organism>
<dbReference type="InterPro" id="IPR001482">
    <property type="entry name" value="T2SS/T4SS_dom"/>
</dbReference>
<dbReference type="PANTHER" id="PTHR30258:SF1">
    <property type="entry name" value="PROTEIN TRANSPORT PROTEIN HOFB HOMOLOG"/>
    <property type="match status" value="1"/>
</dbReference>
<dbReference type="Proteomes" id="UP001501343">
    <property type="component" value="Unassembled WGS sequence"/>
</dbReference>
<keyword evidence="3" id="KW-0067">ATP-binding</keyword>
<dbReference type="SUPFAM" id="SSF52540">
    <property type="entry name" value="P-loop containing nucleoside triphosphate hydrolases"/>
    <property type="match status" value="1"/>
</dbReference>
<evidence type="ECO:0000256" key="1">
    <source>
        <dbReference type="ARBA" id="ARBA00006611"/>
    </source>
</evidence>
<protein>
    <recommendedName>
        <fullName evidence="4">Bacterial type II secretion system protein E domain-containing protein</fullName>
    </recommendedName>
</protein>
<evidence type="ECO:0000256" key="3">
    <source>
        <dbReference type="ARBA" id="ARBA00022840"/>
    </source>
</evidence>
<evidence type="ECO:0000313" key="5">
    <source>
        <dbReference type="EMBL" id="GAA1933055.1"/>
    </source>
</evidence>
<dbReference type="CDD" id="cd01129">
    <property type="entry name" value="PulE-GspE-like"/>
    <property type="match status" value="1"/>
</dbReference>
<dbReference type="InterPro" id="IPR027417">
    <property type="entry name" value="P-loop_NTPase"/>
</dbReference>
<dbReference type="Pfam" id="PF05157">
    <property type="entry name" value="MshEN"/>
    <property type="match status" value="1"/>
</dbReference>
<dbReference type="EMBL" id="BAAAOF010000005">
    <property type="protein sequence ID" value="GAA1933055.1"/>
    <property type="molecule type" value="Genomic_DNA"/>
</dbReference>